<proteinExistence type="predicted"/>
<evidence type="ECO:0000256" key="1">
    <source>
        <dbReference type="ARBA" id="ARBA00011764"/>
    </source>
</evidence>
<name>A0AAN7Q259_9COLE</name>
<comment type="subunit">
    <text evidence="1">Self-associates forming complexes of several hundred monomers.</text>
</comment>
<keyword evidence="4" id="KW-0804">Transcription</keyword>
<sequence length="318" mass="35243">MQNRGNCLTNKYPLNALLRGSPDVAGTTASISEATSSGESIPPDFEKRPTDAESEKQYNEDGSPGATTSATASPNPNQDADGEPPSVHQSQPQREKGTNFSDNEISLLIDVVSKFIVIVENKKTDGSTVKDKNDCWQRIADEFNASALGASRSVGQLKTCYDNLKKRQESKMQMISEGMSPSKAKHFYKSTLLATTSGDKICETLANAQVNPMERSIYHLYEQWSSLKVVQIPETNPTASDLSDSDSAHANISGNYNSEAIRDTYMILQEEFLDSDSDILEYTKIDENRFTKKNNNKKPRFFWSEADIPFTPFTLHIG</sequence>
<dbReference type="EMBL" id="JARPUR010000002">
    <property type="protein sequence ID" value="KAK4883489.1"/>
    <property type="molecule type" value="Genomic_DNA"/>
</dbReference>
<comment type="function">
    <text evidence="5">Involved in transvection phenomena (= synapsis-dependent gene expression), where the synaptic pairing of chromosomes carrying genes with which zeste interacts influences the expression of these genes. Zeste binds to DNA and stimulates transcription from a nearby promoter.</text>
</comment>
<feature type="compositionally biased region" description="Basic and acidic residues" evidence="6">
    <location>
        <begin position="44"/>
        <end position="59"/>
    </location>
</feature>
<accession>A0AAN7Q259</accession>
<feature type="domain" description="Myb-like" evidence="7">
    <location>
        <begin position="96"/>
        <end position="167"/>
    </location>
</feature>
<keyword evidence="9" id="KW-1185">Reference proteome</keyword>
<feature type="compositionally biased region" description="Polar residues" evidence="6">
    <location>
        <begin position="87"/>
        <end position="101"/>
    </location>
</feature>
<evidence type="ECO:0000313" key="9">
    <source>
        <dbReference type="Proteomes" id="UP001353858"/>
    </source>
</evidence>
<evidence type="ECO:0000256" key="3">
    <source>
        <dbReference type="ARBA" id="ARBA00023015"/>
    </source>
</evidence>
<dbReference type="InterPro" id="IPR028002">
    <property type="entry name" value="Myb_DNA-bind_5"/>
</dbReference>
<feature type="compositionally biased region" description="Polar residues" evidence="6">
    <location>
        <begin position="65"/>
        <end position="78"/>
    </location>
</feature>
<dbReference type="SMART" id="SM00717">
    <property type="entry name" value="SANT"/>
    <property type="match status" value="1"/>
</dbReference>
<evidence type="ECO:0000256" key="6">
    <source>
        <dbReference type="SAM" id="MobiDB-lite"/>
    </source>
</evidence>
<dbReference type="Proteomes" id="UP001353858">
    <property type="component" value="Unassembled WGS sequence"/>
</dbReference>
<evidence type="ECO:0000256" key="4">
    <source>
        <dbReference type="ARBA" id="ARBA00023163"/>
    </source>
</evidence>
<protein>
    <recommendedName>
        <fullName evidence="2">Regulatory protein zeste</fullName>
    </recommendedName>
</protein>
<evidence type="ECO:0000256" key="2">
    <source>
        <dbReference type="ARBA" id="ARBA00016807"/>
    </source>
</evidence>
<reference evidence="9" key="1">
    <citation type="submission" date="2023-01" db="EMBL/GenBank/DDBJ databases">
        <title>Key to firefly adult light organ development and bioluminescence: homeobox transcription factors regulate luciferase expression and transportation to peroxisome.</title>
        <authorList>
            <person name="Fu X."/>
        </authorList>
    </citation>
    <scope>NUCLEOTIDE SEQUENCE [LARGE SCALE GENOMIC DNA]</scope>
</reference>
<dbReference type="PANTHER" id="PTHR21411:SF0">
    <property type="entry name" value="REGULATORY PROTEIN ZESTE"/>
    <property type="match status" value="1"/>
</dbReference>
<keyword evidence="3" id="KW-0805">Transcription regulation</keyword>
<dbReference type="PANTHER" id="PTHR21411">
    <property type="entry name" value="APONTIC"/>
    <property type="match status" value="1"/>
</dbReference>
<gene>
    <name evidence="8" type="ORF">RN001_006808</name>
</gene>
<dbReference type="InterPro" id="IPR001005">
    <property type="entry name" value="SANT/Myb"/>
</dbReference>
<evidence type="ECO:0000313" key="8">
    <source>
        <dbReference type="EMBL" id="KAK4883489.1"/>
    </source>
</evidence>
<evidence type="ECO:0000259" key="7">
    <source>
        <dbReference type="SMART" id="SM00717"/>
    </source>
</evidence>
<feature type="region of interest" description="Disordered" evidence="6">
    <location>
        <begin position="1"/>
        <end position="101"/>
    </location>
</feature>
<feature type="compositionally biased region" description="Polar residues" evidence="6">
    <location>
        <begin position="27"/>
        <end position="39"/>
    </location>
</feature>
<organism evidence="8 9">
    <name type="scientific">Aquatica leii</name>
    <dbReference type="NCBI Taxonomy" id="1421715"/>
    <lineage>
        <taxon>Eukaryota</taxon>
        <taxon>Metazoa</taxon>
        <taxon>Ecdysozoa</taxon>
        <taxon>Arthropoda</taxon>
        <taxon>Hexapoda</taxon>
        <taxon>Insecta</taxon>
        <taxon>Pterygota</taxon>
        <taxon>Neoptera</taxon>
        <taxon>Endopterygota</taxon>
        <taxon>Coleoptera</taxon>
        <taxon>Polyphaga</taxon>
        <taxon>Elateriformia</taxon>
        <taxon>Elateroidea</taxon>
        <taxon>Lampyridae</taxon>
        <taxon>Luciolinae</taxon>
        <taxon>Aquatica</taxon>
    </lineage>
</organism>
<comment type="caution">
    <text evidence="8">The sequence shown here is derived from an EMBL/GenBank/DDBJ whole genome shotgun (WGS) entry which is preliminary data.</text>
</comment>
<dbReference type="Pfam" id="PF13873">
    <property type="entry name" value="Myb_DNA-bind_5"/>
    <property type="match status" value="1"/>
</dbReference>
<dbReference type="AlphaFoldDB" id="A0AAN7Q259"/>
<evidence type="ECO:0000256" key="5">
    <source>
        <dbReference type="ARBA" id="ARBA00025466"/>
    </source>
</evidence>